<dbReference type="EMBL" id="CP001110">
    <property type="protein sequence ID" value="ACF44814.1"/>
    <property type="molecule type" value="Genomic_DNA"/>
</dbReference>
<protein>
    <submittedName>
        <fullName evidence="1">Uncharacterized protein</fullName>
    </submittedName>
</protein>
<dbReference type="Proteomes" id="UP000002724">
    <property type="component" value="Chromosome"/>
</dbReference>
<accession>B4SFY7</accession>
<gene>
    <name evidence="1" type="ordered locus">Ppha_2655</name>
</gene>
<dbReference type="STRING" id="324925.Ppha_2655"/>
<proteinExistence type="predicted"/>
<name>B4SFY7_PELPB</name>
<organism evidence="1 2">
    <name type="scientific">Pelodictyon phaeoclathratiforme (strain DSM 5477 / BU-1)</name>
    <dbReference type="NCBI Taxonomy" id="324925"/>
    <lineage>
        <taxon>Bacteria</taxon>
        <taxon>Pseudomonadati</taxon>
        <taxon>Chlorobiota</taxon>
        <taxon>Chlorobiia</taxon>
        <taxon>Chlorobiales</taxon>
        <taxon>Chlorobiaceae</taxon>
        <taxon>Chlorobium/Pelodictyon group</taxon>
        <taxon>Pelodictyon</taxon>
    </lineage>
</organism>
<dbReference type="HOGENOM" id="CLU_2667835_0_0_10"/>
<dbReference type="KEGG" id="pph:Ppha_2655"/>
<evidence type="ECO:0000313" key="2">
    <source>
        <dbReference type="Proteomes" id="UP000002724"/>
    </source>
</evidence>
<sequence length="75" mass="8816">MGRLCQRADREIVRVDHIAFVENPRDRRCIITKTSDDEGNEIDYFTWEKTGKIVNNDEGHHFEGRMFCYPTLGVL</sequence>
<reference evidence="1 2" key="1">
    <citation type="submission" date="2008-06" db="EMBL/GenBank/DDBJ databases">
        <title>Complete sequence of Pelodictyon phaeoclathratiforme BU-1.</title>
        <authorList>
            <consortium name="US DOE Joint Genome Institute"/>
            <person name="Lucas S."/>
            <person name="Copeland A."/>
            <person name="Lapidus A."/>
            <person name="Glavina del Rio T."/>
            <person name="Dalin E."/>
            <person name="Tice H."/>
            <person name="Bruce D."/>
            <person name="Goodwin L."/>
            <person name="Pitluck S."/>
            <person name="Schmutz J."/>
            <person name="Larimer F."/>
            <person name="Land M."/>
            <person name="Hauser L."/>
            <person name="Kyrpides N."/>
            <person name="Mikhailova N."/>
            <person name="Liu Z."/>
            <person name="Li T."/>
            <person name="Zhao F."/>
            <person name="Overmann J."/>
            <person name="Bryant D.A."/>
            <person name="Richardson P."/>
        </authorList>
    </citation>
    <scope>NUCLEOTIDE SEQUENCE [LARGE SCALE GENOMIC DNA]</scope>
    <source>
        <strain evidence="2">DSM 5477 / BU-1</strain>
    </source>
</reference>
<evidence type="ECO:0000313" key="1">
    <source>
        <dbReference type="EMBL" id="ACF44814.1"/>
    </source>
</evidence>
<keyword evidence="2" id="KW-1185">Reference proteome</keyword>
<dbReference type="AlphaFoldDB" id="B4SFY7"/>